<dbReference type="Proteomes" id="UP000663722">
    <property type="component" value="Chromosome"/>
</dbReference>
<dbReference type="CDD" id="cd18800">
    <property type="entry name" value="SF2_C_EcoR124I-like"/>
    <property type="match status" value="1"/>
</dbReference>
<keyword evidence="14" id="KW-1185">Reference proteome</keyword>
<keyword evidence="4 10" id="KW-0547">Nucleotide-binding</keyword>
<dbReference type="GO" id="GO:0009035">
    <property type="term" value="F:type I site-specific deoxyribonuclease activity"/>
    <property type="evidence" value="ECO:0007669"/>
    <property type="project" value="UniProtKB-EC"/>
</dbReference>
<keyword evidence="7 10" id="KW-0378">Hydrolase</keyword>
<gene>
    <name evidence="13" type="ORF">dnm_002040</name>
</gene>
<dbReference type="KEGG" id="dmm:dnm_002040"/>
<dbReference type="InterPro" id="IPR027417">
    <property type="entry name" value="P-loop_NTPase"/>
</dbReference>
<dbReference type="GO" id="GO:0009307">
    <property type="term" value="P:DNA restriction-modification system"/>
    <property type="evidence" value="ECO:0007669"/>
    <property type="project" value="UniProtKB-KW"/>
</dbReference>
<evidence type="ECO:0000256" key="2">
    <source>
        <dbReference type="ARBA" id="ARBA00008598"/>
    </source>
</evidence>
<evidence type="ECO:0000313" key="14">
    <source>
        <dbReference type="Proteomes" id="UP000663722"/>
    </source>
</evidence>
<evidence type="ECO:0000256" key="7">
    <source>
        <dbReference type="ARBA" id="ARBA00022801"/>
    </source>
</evidence>
<dbReference type="GO" id="GO:0003677">
    <property type="term" value="F:DNA binding"/>
    <property type="evidence" value="ECO:0007669"/>
    <property type="project" value="UniProtKB-KW"/>
</dbReference>
<feature type="coiled-coil region" evidence="11">
    <location>
        <begin position="560"/>
        <end position="589"/>
    </location>
</feature>
<dbReference type="SUPFAM" id="SSF52540">
    <property type="entry name" value="P-loop containing nucleoside triphosphate hydrolases"/>
    <property type="match status" value="2"/>
</dbReference>
<dbReference type="NCBIfam" id="TIGR00348">
    <property type="entry name" value="hsdR"/>
    <property type="match status" value="1"/>
</dbReference>
<dbReference type="GO" id="GO:0005524">
    <property type="term" value="F:ATP binding"/>
    <property type="evidence" value="ECO:0007669"/>
    <property type="project" value="UniProtKB-KW"/>
</dbReference>
<evidence type="ECO:0000256" key="1">
    <source>
        <dbReference type="ARBA" id="ARBA00000851"/>
    </source>
</evidence>
<dbReference type="InterPro" id="IPR021810">
    <property type="entry name" value="T1RH-like_C"/>
</dbReference>
<evidence type="ECO:0000256" key="5">
    <source>
        <dbReference type="ARBA" id="ARBA00022747"/>
    </source>
</evidence>
<dbReference type="EC" id="3.1.21.3" evidence="10"/>
<dbReference type="InterPro" id="IPR040980">
    <property type="entry name" value="SWI2_SNF2"/>
</dbReference>
<feature type="coiled-coil region" evidence="11">
    <location>
        <begin position="903"/>
        <end position="961"/>
    </location>
</feature>
<comment type="function">
    <text evidence="10">Subunit R is required for both nuclease and ATPase activities, but not for modification.</text>
</comment>
<dbReference type="InterPro" id="IPR051268">
    <property type="entry name" value="Type-I_R_enzyme_R_subunit"/>
</dbReference>
<organism evidence="13 14">
    <name type="scientific">Desulfonema magnum</name>
    <dbReference type="NCBI Taxonomy" id="45655"/>
    <lineage>
        <taxon>Bacteria</taxon>
        <taxon>Pseudomonadati</taxon>
        <taxon>Thermodesulfobacteriota</taxon>
        <taxon>Desulfobacteria</taxon>
        <taxon>Desulfobacterales</taxon>
        <taxon>Desulfococcaceae</taxon>
        <taxon>Desulfonema</taxon>
    </lineage>
</organism>
<dbReference type="Pfam" id="PF04313">
    <property type="entry name" value="HSDR_N"/>
    <property type="match status" value="1"/>
</dbReference>
<evidence type="ECO:0000256" key="9">
    <source>
        <dbReference type="ARBA" id="ARBA00023125"/>
    </source>
</evidence>
<keyword evidence="8 10" id="KW-0067">ATP-binding</keyword>
<dbReference type="Gene3D" id="3.90.1570.50">
    <property type="match status" value="1"/>
</dbReference>
<dbReference type="AlphaFoldDB" id="A0A975GK71"/>
<keyword evidence="9 10" id="KW-0238">DNA-binding</keyword>
<dbReference type="PANTHER" id="PTHR30195">
    <property type="entry name" value="TYPE I SITE-SPECIFIC DEOXYRIBONUCLEASE PROTEIN SUBUNIT M AND R"/>
    <property type="match status" value="1"/>
</dbReference>
<dbReference type="Gene3D" id="3.40.50.300">
    <property type="entry name" value="P-loop containing nucleotide triphosphate hydrolases"/>
    <property type="match status" value="2"/>
</dbReference>
<evidence type="ECO:0000256" key="10">
    <source>
        <dbReference type="RuleBase" id="RU364115"/>
    </source>
</evidence>
<dbReference type="RefSeq" id="WP_207680803.1">
    <property type="nucleotide sequence ID" value="NZ_CP061800.1"/>
</dbReference>
<evidence type="ECO:0000259" key="12">
    <source>
        <dbReference type="PROSITE" id="PS51192"/>
    </source>
</evidence>
<comment type="subunit">
    <text evidence="10">The type I restriction/modification system is composed of three polypeptides R, M and S.</text>
</comment>
<dbReference type="SUPFAM" id="SSF101447">
    <property type="entry name" value="Formin homology 2 domain (FH2 domain)"/>
    <property type="match status" value="1"/>
</dbReference>
<feature type="domain" description="Helicase ATP-binding" evidence="12">
    <location>
        <begin position="285"/>
        <end position="446"/>
    </location>
</feature>
<evidence type="ECO:0000256" key="6">
    <source>
        <dbReference type="ARBA" id="ARBA00022759"/>
    </source>
</evidence>
<dbReference type="EMBL" id="CP061800">
    <property type="protein sequence ID" value="QTA84210.1"/>
    <property type="molecule type" value="Genomic_DNA"/>
</dbReference>
<dbReference type="InterPro" id="IPR007409">
    <property type="entry name" value="Restrct_endonuc_type1_HsdR_N"/>
</dbReference>
<sequence>MSNDYTEDKLIQETTINYFRETLGWETEYAYNTEVLGKDGTFGREHEKAVILTRHLRSALETLNPGLPQAAYTEAIETIVSASISKSLIQTNKEKYEYLKNGVPVSLRNDKGETETLKLKLFDFSTPANNHFLAVRELWIQGNPYRRRPDIIGFVNGIPLLFIELKNIHKDINAAYINNLSDYKDTIPHIFHHNALIILSNGDEGKIGSISGKYEHFSQWKRLGEEDKGVVEFETLLKGVCAKENLIDIFENFILFDESSGKTIKIIARNHQFLGVTRAVESLENRKAKHGQLGVFWHTQGSGKSYSMVFFCQKIHRKFKGNYTFVIVTDRRELDTQIYETFAGTGAVTGKHVRASSGEHLEELLTQDHRYIFTLIHKFNQETETPYSERHDIIVISDEAHRSQYGRLALNMRNALPNASFIGFTGTPLFEEDEITRKVFGNYVSTYNFKRATEDGATVPLFYENRGEKLNITDRSINEKIAAKLEEYDLNPDEEARLERDLSREYHIITAEKRLDKIAKDLVEHYTARQDTGKAMVVCIDKLTAVRMHNLIDKYWKARIPKLEKEIQNTTDDQEKSELKKQLERMKETEYAVVISEEQNEVRKFQNWELDIIPHRKKMKERDLDKEFKDNSHPFRLAIVCAMWLTGFDVESLSTLYLDKPLKGHTLMQAIARANRVYEGKNNGLIVDYIGVLKHLRKALAAYAGTRGNEESDPPVRPKQELIQELEEAISETESFLKTSGFDLENLLTSEGFDKIRAIKDAVNAVYTTDETKKQFEILAREVFQKFKAVLPDPVINDFRPRHDAIRIIYKTLQENKENADISDVMKSLHEIIDNAVESETQVSEPTEDFGKIYDISGIDFEQLKQEFSKSERKNTAVHSLKDRIEAKLRKMIAQNPLRIDYYKHYQDIIQEYNCEKDRATIEETFEKLMDFVKNLSEEAARAAKEELNEEQLAIFDLLEKPELSTRDRNKIKKTAVVLLDTLKKDQLGVDNWREKTATAGGVKSYIYDYLFVSLPVESYSDAEVDEKTEFVFNHIYQQYPRYDNNVYARAC</sequence>
<keyword evidence="3" id="KW-0540">Nuclease</keyword>
<name>A0A975GK71_9BACT</name>
<evidence type="ECO:0000256" key="8">
    <source>
        <dbReference type="ARBA" id="ARBA00022840"/>
    </source>
</evidence>
<keyword evidence="5 10" id="KW-0680">Restriction system</keyword>
<dbReference type="InterPro" id="IPR014001">
    <property type="entry name" value="Helicase_ATP-bd"/>
</dbReference>
<dbReference type="Pfam" id="PF11867">
    <property type="entry name" value="T1RH-like_C"/>
    <property type="match status" value="1"/>
</dbReference>
<dbReference type="PANTHER" id="PTHR30195:SF15">
    <property type="entry name" value="TYPE I RESTRICTION ENZYME HINDI ENDONUCLEASE SUBUNIT"/>
    <property type="match status" value="1"/>
</dbReference>
<dbReference type="SMART" id="SM00487">
    <property type="entry name" value="DEXDc"/>
    <property type="match status" value="1"/>
</dbReference>
<protein>
    <recommendedName>
        <fullName evidence="10">Type I restriction enzyme endonuclease subunit</fullName>
        <shortName evidence="10">R protein</shortName>
        <ecNumber evidence="10">3.1.21.3</ecNumber>
    </recommendedName>
</protein>
<accession>A0A975GK71</accession>
<dbReference type="Pfam" id="PF22679">
    <property type="entry name" value="T1R_D3-like"/>
    <property type="match status" value="1"/>
</dbReference>
<dbReference type="InterPro" id="IPR055180">
    <property type="entry name" value="HsdR_RecA-like_helicase_dom_2"/>
</dbReference>
<dbReference type="PROSITE" id="PS51192">
    <property type="entry name" value="HELICASE_ATP_BIND_1"/>
    <property type="match status" value="1"/>
</dbReference>
<reference evidence="13" key="1">
    <citation type="journal article" date="2021" name="Microb. Physiol.">
        <title>Proteogenomic Insights into the Physiology of Marine, Sulfate-Reducing, Filamentous Desulfonema limicola and Desulfonema magnum.</title>
        <authorList>
            <person name="Schnaars V."/>
            <person name="Wohlbrand L."/>
            <person name="Scheve S."/>
            <person name="Hinrichs C."/>
            <person name="Reinhardt R."/>
            <person name="Rabus R."/>
        </authorList>
    </citation>
    <scope>NUCLEOTIDE SEQUENCE</scope>
    <source>
        <strain evidence="13">4be13</strain>
    </source>
</reference>
<dbReference type="REBASE" id="468700">
    <property type="entry name" value="Dma2077ORF2110P"/>
</dbReference>
<comment type="similarity">
    <text evidence="2 10">Belongs to the HsdR family.</text>
</comment>
<dbReference type="Pfam" id="PF18766">
    <property type="entry name" value="SWI2_SNF2"/>
    <property type="match status" value="1"/>
</dbReference>
<evidence type="ECO:0000256" key="4">
    <source>
        <dbReference type="ARBA" id="ARBA00022741"/>
    </source>
</evidence>
<comment type="catalytic activity">
    <reaction evidence="1 10">
        <text>Endonucleolytic cleavage of DNA to give random double-stranded fragments with terminal 5'-phosphates, ATP is simultaneously hydrolyzed.</text>
        <dbReference type="EC" id="3.1.21.3"/>
    </reaction>
</comment>
<keyword evidence="11" id="KW-0175">Coiled coil</keyword>
<keyword evidence="6" id="KW-0255">Endonuclease</keyword>
<proteinExistence type="inferred from homology"/>
<dbReference type="InterPro" id="IPR004473">
    <property type="entry name" value="Restrct_endonuc_typeI_HsdR"/>
</dbReference>
<evidence type="ECO:0000256" key="11">
    <source>
        <dbReference type="SAM" id="Coils"/>
    </source>
</evidence>
<evidence type="ECO:0000256" key="3">
    <source>
        <dbReference type="ARBA" id="ARBA00022722"/>
    </source>
</evidence>
<dbReference type="CDD" id="cd22332">
    <property type="entry name" value="HsdR_N"/>
    <property type="match status" value="1"/>
</dbReference>
<evidence type="ECO:0000313" key="13">
    <source>
        <dbReference type="EMBL" id="QTA84210.1"/>
    </source>
</evidence>